<proteinExistence type="predicted"/>
<protein>
    <submittedName>
        <fullName evidence="1">Uncharacterized protein</fullName>
    </submittedName>
</protein>
<accession>A0A069E0V8</accession>
<gene>
    <name evidence="1" type="ORF">HAD_15117</name>
</gene>
<dbReference type="OrthoDB" id="7621799at2"/>
<evidence type="ECO:0000313" key="1">
    <source>
        <dbReference type="EMBL" id="KCZ83029.1"/>
    </source>
</evidence>
<reference evidence="1 2" key="1">
    <citation type="journal article" date="2014" name="Antonie Van Leeuwenhoek">
        <title>Hyphomonas beringensis sp. nov. and Hyphomonas chukchiensis sp. nov., isolated from surface seawater of the Bering Sea and Chukchi Sea.</title>
        <authorList>
            <person name="Li C."/>
            <person name="Lai Q."/>
            <person name="Li G."/>
            <person name="Dong C."/>
            <person name="Wang J."/>
            <person name="Liao Y."/>
            <person name="Shao Z."/>
        </authorList>
    </citation>
    <scope>NUCLEOTIDE SEQUENCE [LARGE SCALE GENOMIC DNA]</scope>
    <source>
        <strain evidence="1 2">MHS-3</strain>
    </source>
</reference>
<keyword evidence="2" id="KW-1185">Reference proteome</keyword>
<dbReference type="RefSeq" id="WP_035573222.1">
    <property type="nucleotide sequence ID" value="NZ_ARYH01000003.1"/>
</dbReference>
<evidence type="ECO:0000313" key="2">
    <source>
        <dbReference type="Proteomes" id="UP000027446"/>
    </source>
</evidence>
<dbReference type="PATRIC" id="fig|1280949.3.peg.3065"/>
<dbReference type="AlphaFoldDB" id="A0A069E0V8"/>
<dbReference type="EMBL" id="ARYH01000003">
    <property type="protein sequence ID" value="KCZ83029.1"/>
    <property type="molecule type" value="Genomic_DNA"/>
</dbReference>
<sequence length="106" mass="11817">MIWVQVLLLRAAVRAAYGRGVQYHWSVSPNGRVFLTSIDWMPSQKRERQSLTPSPYPNARLATACDGTAMQPSYNRFDVRPDRLAAFRAPCGGVPASSRNLPLPET</sequence>
<dbReference type="Proteomes" id="UP000027446">
    <property type="component" value="Unassembled WGS sequence"/>
</dbReference>
<comment type="caution">
    <text evidence="1">The sequence shown here is derived from an EMBL/GenBank/DDBJ whole genome shotgun (WGS) entry which is preliminary data.</text>
</comment>
<organism evidence="1 2">
    <name type="scientific">Hyphomonas adhaerens MHS-3</name>
    <dbReference type="NCBI Taxonomy" id="1280949"/>
    <lineage>
        <taxon>Bacteria</taxon>
        <taxon>Pseudomonadati</taxon>
        <taxon>Pseudomonadota</taxon>
        <taxon>Alphaproteobacteria</taxon>
        <taxon>Hyphomonadales</taxon>
        <taxon>Hyphomonadaceae</taxon>
        <taxon>Hyphomonas</taxon>
    </lineage>
</organism>
<name>A0A069E0V8_9PROT</name>